<dbReference type="OrthoDB" id="19174at2759"/>
<protein>
    <submittedName>
        <fullName evidence="1">Uncharacterized protein</fullName>
    </submittedName>
</protein>
<gene>
    <name evidence="1" type="ORF">Poli38472_013124</name>
</gene>
<proteinExistence type="predicted"/>
<dbReference type="AlphaFoldDB" id="A0A8K1C2G9"/>
<organism evidence="1 2">
    <name type="scientific">Pythium oligandrum</name>
    <name type="common">Mycoparasitic fungus</name>
    <dbReference type="NCBI Taxonomy" id="41045"/>
    <lineage>
        <taxon>Eukaryota</taxon>
        <taxon>Sar</taxon>
        <taxon>Stramenopiles</taxon>
        <taxon>Oomycota</taxon>
        <taxon>Peronosporomycetes</taxon>
        <taxon>Pythiales</taxon>
        <taxon>Pythiaceae</taxon>
        <taxon>Pythium</taxon>
    </lineage>
</organism>
<reference evidence="1" key="1">
    <citation type="submission" date="2019-03" db="EMBL/GenBank/DDBJ databases">
        <title>Long read genome sequence of the mycoparasitic Pythium oligandrum ATCC 38472 isolated from sugarbeet rhizosphere.</title>
        <authorList>
            <person name="Gaulin E."/>
        </authorList>
    </citation>
    <scope>NUCLEOTIDE SEQUENCE</scope>
    <source>
        <strain evidence="1">ATCC 38472_TT</strain>
    </source>
</reference>
<keyword evidence="2" id="KW-1185">Reference proteome</keyword>
<accession>A0A8K1C2G9</accession>
<sequence>MKIDGADIHARNADGWTPLTMCVRWSGRPAAPLDALAAVYELMKLGAVYEDSPDNCPAMSPDAKRTRPGSTDELISAFELGASIPICIQQWTVEQQAGKPLTRIPHEVAGNGVKAVQSYLEQIAK</sequence>
<evidence type="ECO:0000313" key="2">
    <source>
        <dbReference type="Proteomes" id="UP000794436"/>
    </source>
</evidence>
<comment type="caution">
    <text evidence="1">The sequence shown here is derived from an EMBL/GenBank/DDBJ whole genome shotgun (WGS) entry which is preliminary data.</text>
</comment>
<name>A0A8K1C2G9_PYTOL</name>
<evidence type="ECO:0000313" key="1">
    <source>
        <dbReference type="EMBL" id="TMW55233.1"/>
    </source>
</evidence>
<dbReference type="Proteomes" id="UP000794436">
    <property type="component" value="Unassembled WGS sequence"/>
</dbReference>
<dbReference type="EMBL" id="SPLM01000148">
    <property type="protein sequence ID" value="TMW55233.1"/>
    <property type="molecule type" value="Genomic_DNA"/>
</dbReference>